<dbReference type="EMBL" id="JAALAA010000005">
    <property type="protein sequence ID" value="NGN92724.1"/>
    <property type="molecule type" value="Genomic_DNA"/>
</dbReference>
<dbReference type="Pfam" id="PF08241">
    <property type="entry name" value="Methyltransf_11"/>
    <property type="match status" value="1"/>
</dbReference>
<comment type="similarity">
    <text evidence="1">Belongs to the methyltransferase superfamily.</text>
</comment>
<dbReference type="Gene3D" id="3.40.50.150">
    <property type="entry name" value="Vaccinia Virus protein VP39"/>
    <property type="match status" value="1"/>
</dbReference>
<organism evidence="5 6">
    <name type="scientific">Nocardioides turkmenicus</name>
    <dbReference type="NCBI Taxonomy" id="2711220"/>
    <lineage>
        <taxon>Bacteria</taxon>
        <taxon>Bacillati</taxon>
        <taxon>Actinomycetota</taxon>
        <taxon>Actinomycetes</taxon>
        <taxon>Propionibacteriales</taxon>
        <taxon>Nocardioidaceae</taxon>
        <taxon>Nocardioides</taxon>
    </lineage>
</organism>
<reference evidence="5 6" key="1">
    <citation type="submission" date="2020-02" db="EMBL/GenBank/DDBJ databases">
        <title>Whole-genome analyses of novel actinobacteria.</title>
        <authorList>
            <person name="Sahin N."/>
        </authorList>
    </citation>
    <scope>NUCLEOTIDE SEQUENCE [LARGE SCALE GENOMIC DNA]</scope>
    <source>
        <strain evidence="5 6">KC13</strain>
    </source>
</reference>
<dbReference type="InterPro" id="IPR029063">
    <property type="entry name" value="SAM-dependent_MTases_sf"/>
</dbReference>
<protein>
    <submittedName>
        <fullName evidence="5">Class I SAM-dependent methyltransferase</fullName>
    </submittedName>
</protein>
<keyword evidence="6" id="KW-1185">Reference proteome</keyword>
<dbReference type="PANTHER" id="PTHR44942:SF4">
    <property type="entry name" value="METHYLTRANSFERASE TYPE 11 DOMAIN-CONTAINING PROTEIN"/>
    <property type="match status" value="1"/>
</dbReference>
<keyword evidence="3 5" id="KW-0808">Transferase</keyword>
<comment type="caution">
    <text evidence="5">The sequence shown here is derived from an EMBL/GenBank/DDBJ whole genome shotgun (WGS) entry which is preliminary data.</text>
</comment>
<evidence type="ECO:0000313" key="5">
    <source>
        <dbReference type="EMBL" id="NGN92724.1"/>
    </source>
</evidence>
<sequence length="264" mass="28417">MERARSFGAVAEAYERCRPGYPDDLVALVSEVADGPVRRAIEIGAGTGKATRTFAAAGIEVVATEPDADMLAVLRRECTGLPVTAVRAALEEIDPSAHEPFDLLYAAAAWHWTAPATRWDQATALVRAGGAVAFFGGPFELADEKVAAAEARAIAAYAPEGRHIPPPSPPDAPMLFPGDEMLADGRLDDVRQREVPRRFTLPRDDYLRHLDTISAIRILPAADRSALFADLAAVLPEHVDVRADLMLHTARRTGAADPAETPRR</sequence>
<keyword evidence="2 5" id="KW-0489">Methyltransferase</keyword>
<evidence type="ECO:0000256" key="1">
    <source>
        <dbReference type="ARBA" id="ARBA00008361"/>
    </source>
</evidence>
<dbReference type="InterPro" id="IPR051052">
    <property type="entry name" value="Diverse_substrate_MTase"/>
</dbReference>
<accession>A0A6M1QXV0</accession>
<dbReference type="CDD" id="cd02440">
    <property type="entry name" value="AdoMet_MTases"/>
    <property type="match status" value="1"/>
</dbReference>
<dbReference type="AlphaFoldDB" id="A0A6M1QXV0"/>
<dbReference type="PANTHER" id="PTHR44942">
    <property type="entry name" value="METHYLTRANSF_11 DOMAIN-CONTAINING PROTEIN"/>
    <property type="match status" value="1"/>
</dbReference>
<gene>
    <name evidence="5" type="ORF">G5C66_08240</name>
</gene>
<feature type="domain" description="Methyltransferase type 11" evidence="4">
    <location>
        <begin position="42"/>
        <end position="134"/>
    </location>
</feature>
<dbReference type="InterPro" id="IPR013216">
    <property type="entry name" value="Methyltransf_11"/>
</dbReference>
<evidence type="ECO:0000256" key="3">
    <source>
        <dbReference type="ARBA" id="ARBA00022679"/>
    </source>
</evidence>
<dbReference type="Proteomes" id="UP000483261">
    <property type="component" value="Unassembled WGS sequence"/>
</dbReference>
<proteinExistence type="inferred from homology"/>
<evidence type="ECO:0000259" key="4">
    <source>
        <dbReference type="Pfam" id="PF08241"/>
    </source>
</evidence>
<dbReference type="SUPFAM" id="SSF53335">
    <property type="entry name" value="S-adenosyl-L-methionine-dependent methyltransferases"/>
    <property type="match status" value="1"/>
</dbReference>
<dbReference type="RefSeq" id="WP_165110465.1">
    <property type="nucleotide sequence ID" value="NZ_JAALAA010000005.1"/>
</dbReference>
<dbReference type="GO" id="GO:0032259">
    <property type="term" value="P:methylation"/>
    <property type="evidence" value="ECO:0007669"/>
    <property type="project" value="UniProtKB-KW"/>
</dbReference>
<name>A0A6M1QXV0_9ACTN</name>
<dbReference type="GO" id="GO:0008757">
    <property type="term" value="F:S-adenosylmethionine-dependent methyltransferase activity"/>
    <property type="evidence" value="ECO:0007669"/>
    <property type="project" value="InterPro"/>
</dbReference>
<evidence type="ECO:0000256" key="2">
    <source>
        <dbReference type="ARBA" id="ARBA00022603"/>
    </source>
</evidence>
<evidence type="ECO:0000313" key="6">
    <source>
        <dbReference type="Proteomes" id="UP000483261"/>
    </source>
</evidence>